<proteinExistence type="inferred from homology"/>
<evidence type="ECO:0000256" key="2">
    <source>
        <dbReference type="ARBA" id="ARBA00022527"/>
    </source>
</evidence>
<keyword evidence="4" id="KW-0547">Nucleotide-binding</keyword>
<evidence type="ECO:0000256" key="8">
    <source>
        <dbReference type="SAM" id="MobiDB-lite"/>
    </source>
</evidence>
<dbReference type="InterPro" id="IPR011009">
    <property type="entry name" value="Kinase-like_dom_sf"/>
</dbReference>
<sequence>MQDNEKVDGHDQKHRKHKHKKHKKHRGDVDHKKSRRVDKEAGSDTPESGEILATDAGTVSPALAAQSKVELVKFNGPDQNTDSPLGDRNGYVETGVRGSSEHHRNGLSKDTKNAGNEGSTKSEDGPKSDAPSSLNADRDRSMSGHADAEAGDMESLGDKEKRHSLHKVDKPEVRSSSIREMETRPEGRKRDRRDEDVDGRSASEPGSRIEHVTDGKPSTSRNDSRRSQRDDKRPYRDDDKDVRREKDSYAHNSVRSEEESQGRRRGADDPKGHGGNDRQRGAEDRGRGHEEEDRDRYKDGSHDRRRGEDFRDRRTDRESGRGQRDSHRERRRSRSRSRDRERRLAESRGERRSGRHDSDDRRRSEKHHDSRKGADSPEIPEEVAEKLLKFGQEDEDEEQKRIEERRKRLQAIKEKYQQQAAMTDGIVNPTAAALAAKLSGEGLPNPSEAPEDIKPSQPVGAIEVEGEEEGMDASATGAVAVGDMDVDVEIGSDEGDSEGEGEGAGPVMDIFVEGVEGGVDPEAGAPGVLPSMPVSRVPLSTGAGTENQHQAAAAARSVKAEAVKEGGEDEDDMFAAEDPLDLMAAAGPGGAEGAVAADVDEEPGPAAAAPVAALADAYDDHEGYYVFQVGEVMDSRYEVFASNGKGVFSTVLRARDMARKDINGNPPEVAIKLIRSNETMFKAAQTEVQVLKLLASTDPDNHKNCIRMLRHFEYRNHACLVFEPMEMNLRDLTKKYGRNKGIDIKAVQLFTYQLMVALRHLKKNKVLHADIKPDNILINHRHNKVKICDFGSAMLMGENEVTPYLVSRFYRAPEVILGLRYEYGMDMWSIGCVVYELFTGRILFPGRDNNEMLKVMMEVKGPFTKKMLRKGAFVDKHFENDQNMSFALMEDDPITKSKVRRLIANPTVKHNFSTLLQRAGGGDKDKDKSLKGHLADLLEKMMALEPEKRIDPDGAMKHPFLRDLLPKRKEGKPGGK</sequence>
<evidence type="ECO:0000256" key="7">
    <source>
        <dbReference type="ARBA" id="ARBA00023596"/>
    </source>
</evidence>
<comment type="similarity">
    <text evidence="7">Belongs to the protein kinase superfamily. CMGC Ser/Thr protein kinase family.</text>
</comment>
<feature type="region of interest" description="Disordered" evidence="8">
    <location>
        <begin position="1"/>
        <end position="58"/>
    </location>
</feature>
<dbReference type="PANTHER" id="PTHR24058">
    <property type="entry name" value="DUAL SPECIFICITY PROTEIN KINASE"/>
    <property type="match status" value="1"/>
</dbReference>
<feature type="region of interest" description="Disordered" evidence="8">
    <location>
        <begin position="947"/>
        <end position="976"/>
    </location>
</feature>
<dbReference type="EMBL" id="BEGY01000004">
    <property type="protein sequence ID" value="GAX73592.1"/>
    <property type="molecule type" value="Genomic_DNA"/>
</dbReference>
<reference evidence="10 11" key="1">
    <citation type="submission" date="2017-08" db="EMBL/GenBank/DDBJ databases">
        <title>Acidophilic green algal genome provides insights into adaptation to an acidic environment.</title>
        <authorList>
            <person name="Hirooka S."/>
            <person name="Hirose Y."/>
            <person name="Kanesaki Y."/>
            <person name="Higuchi S."/>
            <person name="Fujiwara T."/>
            <person name="Onuma R."/>
            <person name="Era A."/>
            <person name="Ohbayashi R."/>
            <person name="Uzuka A."/>
            <person name="Nozaki H."/>
            <person name="Yoshikawa H."/>
            <person name="Miyagishima S.Y."/>
        </authorList>
    </citation>
    <scope>NUCLEOTIDE SEQUENCE [LARGE SCALE GENOMIC DNA]</scope>
    <source>
        <strain evidence="10 11">NIES-2499</strain>
    </source>
</reference>
<evidence type="ECO:0000256" key="6">
    <source>
        <dbReference type="ARBA" id="ARBA00022840"/>
    </source>
</evidence>
<keyword evidence="5" id="KW-0418">Kinase</keyword>
<dbReference type="CDD" id="cd14135">
    <property type="entry name" value="STKc_PRP4"/>
    <property type="match status" value="1"/>
</dbReference>
<dbReference type="Gene3D" id="3.30.200.20">
    <property type="entry name" value="Phosphorylase Kinase, domain 1"/>
    <property type="match status" value="1"/>
</dbReference>
<dbReference type="GO" id="GO:0045292">
    <property type="term" value="P:mRNA cis splicing, via spliceosome"/>
    <property type="evidence" value="ECO:0007669"/>
    <property type="project" value="InterPro"/>
</dbReference>
<feature type="compositionally biased region" description="Basic and acidic residues" evidence="8">
    <location>
        <begin position="27"/>
        <end position="42"/>
    </location>
</feature>
<feature type="compositionally biased region" description="Basic residues" evidence="8">
    <location>
        <begin position="12"/>
        <end position="26"/>
    </location>
</feature>
<keyword evidence="3" id="KW-0808">Transferase</keyword>
<feature type="compositionally biased region" description="Basic and acidic residues" evidence="8">
    <location>
        <begin position="136"/>
        <end position="148"/>
    </location>
</feature>
<feature type="domain" description="Protein kinase" evidence="9">
    <location>
        <begin position="637"/>
        <end position="961"/>
    </location>
</feature>
<evidence type="ECO:0000256" key="3">
    <source>
        <dbReference type="ARBA" id="ARBA00022679"/>
    </source>
</evidence>
<evidence type="ECO:0000256" key="4">
    <source>
        <dbReference type="ARBA" id="ARBA00022741"/>
    </source>
</evidence>
<feature type="compositionally biased region" description="Basic and acidic residues" evidence="8">
    <location>
        <begin position="99"/>
        <end position="112"/>
    </location>
</feature>
<dbReference type="Proteomes" id="UP000232323">
    <property type="component" value="Unassembled WGS sequence"/>
</dbReference>
<dbReference type="Pfam" id="PF00069">
    <property type="entry name" value="Pkinase"/>
    <property type="match status" value="1"/>
</dbReference>
<feature type="compositionally biased region" description="Basic and acidic residues" evidence="8">
    <location>
        <begin position="156"/>
        <end position="214"/>
    </location>
</feature>
<feature type="compositionally biased region" description="Basic and acidic residues" evidence="8">
    <location>
        <begin position="336"/>
        <end position="375"/>
    </location>
</feature>
<dbReference type="InterPro" id="IPR000719">
    <property type="entry name" value="Prot_kinase_dom"/>
</dbReference>
<comment type="caution">
    <text evidence="10">The sequence shown here is derived from an EMBL/GenBank/DDBJ whole genome shotgun (WGS) entry which is preliminary data.</text>
</comment>
<dbReference type="PROSITE" id="PS50011">
    <property type="entry name" value="PROTEIN_KINASE_DOM"/>
    <property type="match status" value="1"/>
</dbReference>
<evidence type="ECO:0000256" key="1">
    <source>
        <dbReference type="ARBA" id="ARBA00012513"/>
    </source>
</evidence>
<name>A0A250WSD5_9CHLO</name>
<evidence type="ECO:0000313" key="10">
    <source>
        <dbReference type="EMBL" id="GAX73592.1"/>
    </source>
</evidence>
<evidence type="ECO:0000313" key="11">
    <source>
        <dbReference type="Proteomes" id="UP000232323"/>
    </source>
</evidence>
<dbReference type="GO" id="GO:0004674">
    <property type="term" value="F:protein serine/threonine kinase activity"/>
    <property type="evidence" value="ECO:0007669"/>
    <property type="project" value="UniProtKB-KW"/>
</dbReference>
<protein>
    <recommendedName>
        <fullName evidence="1">non-specific serine/threonine protein kinase</fullName>
        <ecNumber evidence="1">2.7.11.1</ecNumber>
    </recommendedName>
</protein>
<feature type="compositionally biased region" description="Basic and acidic residues" evidence="8">
    <location>
        <begin position="222"/>
        <end position="328"/>
    </location>
</feature>
<dbReference type="GO" id="GO:0005524">
    <property type="term" value="F:ATP binding"/>
    <property type="evidence" value="ECO:0007669"/>
    <property type="project" value="UniProtKB-KW"/>
</dbReference>
<dbReference type="PROSITE" id="PS00108">
    <property type="entry name" value="PROTEIN_KINASE_ST"/>
    <property type="match status" value="1"/>
</dbReference>
<dbReference type="FunFam" id="1.10.510.10:FF:000078">
    <property type="entry name" value="Serine/threonine-protein kinase PRP4 homolog"/>
    <property type="match status" value="1"/>
</dbReference>
<feature type="region of interest" description="Disordered" evidence="8">
    <location>
        <begin position="70"/>
        <end position="402"/>
    </location>
</feature>
<feature type="compositionally biased region" description="Basic and acidic residues" evidence="8">
    <location>
        <begin position="383"/>
        <end position="402"/>
    </location>
</feature>
<evidence type="ECO:0000256" key="5">
    <source>
        <dbReference type="ARBA" id="ARBA00022777"/>
    </source>
</evidence>
<keyword evidence="11" id="KW-1185">Reference proteome</keyword>
<organism evidence="10 11">
    <name type="scientific">Chlamydomonas eustigma</name>
    <dbReference type="NCBI Taxonomy" id="1157962"/>
    <lineage>
        <taxon>Eukaryota</taxon>
        <taxon>Viridiplantae</taxon>
        <taxon>Chlorophyta</taxon>
        <taxon>core chlorophytes</taxon>
        <taxon>Chlorophyceae</taxon>
        <taxon>CS clade</taxon>
        <taxon>Chlamydomonadales</taxon>
        <taxon>Chlamydomonadaceae</taxon>
        <taxon>Chlamydomonas</taxon>
    </lineage>
</organism>
<dbReference type="AlphaFoldDB" id="A0A250WSD5"/>
<gene>
    <name evidence="10" type="ORF">CEUSTIGMA_g1043.t1</name>
</gene>
<dbReference type="InterPro" id="IPR050494">
    <property type="entry name" value="Ser_Thr_dual-spec_kinase"/>
</dbReference>
<dbReference type="InterPro" id="IPR008271">
    <property type="entry name" value="Ser/Thr_kinase_AS"/>
</dbReference>
<dbReference type="SUPFAM" id="SSF56112">
    <property type="entry name" value="Protein kinase-like (PK-like)"/>
    <property type="match status" value="1"/>
</dbReference>
<dbReference type="PANTHER" id="PTHR24058:SF103">
    <property type="entry name" value="SERINE_THREONINE-PROTEIN KINASE PRP4 HOMOLOG"/>
    <property type="match status" value="1"/>
</dbReference>
<evidence type="ECO:0000259" key="9">
    <source>
        <dbReference type="PROSITE" id="PS50011"/>
    </source>
</evidence>
<keyword evidence="6" id="KW-0067">ATP-binding</keyword>
<dbReference type="SMART" id="SM00220">
    <property type="entry name" value="S_TKc"/>
    <property type="match status" value="1"/>
</dbReference>
<dbReference type="STRING" id="1157962.A0A250WSD5"/>
<keyword evidence="2" id="KW-0723">Serine/threonine-protein kinase</keyword>
<feature type="compositionally biased region" description="Basic and acidic residues" evidence="8">
    <location>
        <begin position="1"/>
        <end position="11"/>
    </location>
</feature>
<accession>A0A250WSD5</accession>
<dbReference type="EC" id="2.7.11.1" evidence="1"/>
<dbReference type="OrthoDB" id="3967at2759"/>
<dbReference type="InterPro" id="IPR044092">
    <property type="entry name" value="STKc_PRP4"/>
</dbReference>
<dbReference type="Gene3D" id="1.10.510.10">
    <property type="entry name" value="Transferase(Phosphotransferase) domain 1"/>
    <property type="match status" value="1"/>
</dbReference>